<dbReference type="EMBL" id="MWDQ01000137">
    <property type="protein sequence ID" value="OQB72231.1"/>
    <property type="molecule type" value="Genomic_DNA"/>
</dbReference>
<evidence type="ECO:0000256" key="1">
    <source>
        <dbReference type="SAM" id="Phobius"/>
    </source>
</evidence>
<keyword evidence="1" id="KW-0472">Membrane</keyword>
<dbReference type="Proteomes" id="UP000485562">
    <property type="component" value="Unassembled WGS sequence"/>
</dbReference>
<keyword evidence="1" id="KW-0812">Transmembrane</keyword>
<organism evidence="2">
    <name type="scientific">candidate division TA06 bacterium ADurb.Bin131</name>
    <dbReference type="NCBI Taxonomy" id="1852827"/>
    <lineage>
        <taxon>Bacteria</taxon>
        <taxon>Bacteria division TA06</taxon>
    </lineage>
</organism>
<comment type="caution">
    <text evidence="2">The sequence shown here is derived from an EMBL/GenBank/DDBJ whole genome shotgun (WGS) entry which is preliminary data.</text>
</comment>
<reference evidence="2" key="1">
    <citation type="submission" date="2017-02" db="EMBL/GenBank/DDBJ databases">
        <title>Delving into the versatile metabolic prowess of the omnipresent phylum Bacteroidetes.</title>
        <authorList>
            <person name="Nobu M.K."/>
            <person name="Mei R."/>
            <person name="Narihiro T."/>
            <person name="Kuroda K."/>
            <person name="Liu W.-T."/>
        </authorList>
    </citation>
    <scope>NUCLEOTIDE SEQUENCE</scope>
    <source>
        <strain evidence="2">ADurb.Bin131</strain>
    </source>
</reference>
<accession>A0A1V6C5V9</accession>
<proteinExistence type="predicted"/>
<name>A0A1V6C5V9_UNCT6</name>
<evidence type="ECO:0000313" key="2">
    <source>
        <dbReference type="EMBL" id="OQB72231.1"/>
    </source>
</evidence>
<feature type="transmembrane region" description="Helical" evidence="1">
    <location>
        <begin position="60"/>
        <end position="84"/>
    </location>
</feature>
<keyword evidence="1" id="KW-1133">Transmembrane helix</keyword>
<gene>
    <name evidence="2" type="ORF">BWX89_01412</name>
</gene>
<dbReference type="Gene3D" id="1.20.58.1610">
    <property type="entry name" value="NADH:ubiquinone/plastoquinone oxidoreductase, chain 3"/>
    <property type="match status" value="1"/>
</dbReference>
<feature type="transmembrane region" description="Helical" evidence="1">
    <location>
        <begin position="90"/>
        <end position="110"/>
    </location>
</feature>
<sequence>MEKVGVLLCPPVAFLIILGVLVIFYILVDRFSIKPEKSKGKLSSYACGENMPGFKFQFGYSLFFIFALFFTVMHVAVLVIATLPAKAPEVYFGIFYLIAIFLCVCGLLIYRDNPEDTIIDGDEDD</sequence>
<protein>
    <recommendedName>
        <fullName evidence="3">NADH-quinone oxidoreductase subunit</fullName>
    </recommendedName>
</protein>
<dbReference type="InterPro" id="IPR038430">
    <property type="entry name" value="NDAH_ubi_oxred_su3_sf"/>
</dbReference>
<feature type="transmembrane region" description="Helical" evidence="1">
    <location>
        <begin position="12"/>
        <end position="28"/>
    </location>
</feature>
<dbReference type="AlphaFoldDB" id="A0A1V6C5V9"/>
<evidence type="ECO:0008006" key="3">
    <source>
        <dbReference type="Google" id="ProtNLM"/>
    </source>
</evidence>